<organism evidence="10 11">
    <name type="scientific">Cytobacillus kochii</name>
    <dbReference type="NCBI Taxonomy" id="859143"/>
    <lineage>
        <taxon>Bacteria</taxon>
        <taxon>Bacillati</taxon>
        <taxon>Bacillota</taxon>
        <taxon>Bacilli</taxon>
        <taxon>Bacillales</taxon>
        <taxon>Bacillaceae</taxon>
        <taxon>Cytobacillus</taxon>
    </lineage>
</organism>
<evidence type="ECO:0000256" key="1">
    <source>
        <dbReference type="ARBA" id="ARBA00004651"/>
    </source>
</evidence>
<dbReference type="RefSeq" id="WP_095372219.1">
    <property type="nucleotide sequence ID" value="NZ_CP022983.1"/>
</dbReference>
<evidence type="ECO:0000313" key="11">
    <source>
        <dbReference type="Proteomes" id="UP000215137"/>
    </source>
</evidence>
<evidence type="ECO:0000256" key="6">
    <source>
        <dbReference type="ARBA" id="ARBA00022989"/>
    </source>
</evidence>
<keyword evidence="5 8" id="KW-0812">Transmembrane</keyword>
<keyword evidence="3" id="KW-1003">Cell membrane</keyword>
<feature type="transmembrane region" description="Helical" evidence="8">
    <location>
        <begin position="60"/>
        <end position="78"/>
    </location>
</feature>
<evidence type="ECO:0000313" key="10">
    <source>
        <dbReference type="EMBL" id="ASV68649.1"/>
    </source>
</evidence>
<dbReference type="GO" id="GO:0009401">
    <property type="term" value="P:phosphoenolpyruvate-dependent sugar phosphotransferase system"/>
    <property type="evidence" value="ECO:0007669"/>
    <property type="project" value="InterPro"/>
</dbReference>
<evidence type="ECO:0000256" key="8">
    <source>
        <dbReference type="SAM" id="Phobius"/>
    </source>
</evidence>
<keyword evidence="11" id="KW-1185">Reference proteome</keyword>
<dbReference type="GO" id="GO:0005886">
    <property type="term" value="C:plasma membrane"/>
    <property type="evidence" value="ECO:0007669"/>
    <property type="project" value="UniProtKB-SubCell"/>
</dbReference>
<sequence length="344" mass="35736">MNAFLNKKGVKLSLKVYFIDAMGSMALGLFSTLIIGLIIKTIGEQLQLGMISNVMIEMGTMAMGLMGPAIGVAIAYSLKAPPLVLFASLLSGAAGAVLGGPAGSFVAAIISTELGKLISKETKLDIIVTPFVVVFSGYSVASLIGPFIDLGIKNLGALIMWGTEQQPLVMGMIVAVLMGLALTAPISAAAIAMMLDLNGIAAGAATIGCAAQMVGFAVSSYRENKFGGLVAQGLGTSMLQVPNIMRNPFILIPPTIAGLLLAPIGIIIFNMESIAAGAGMGTSGLVGQIMTFTTMGFNLTVLLKVIVIHFIGPAIISLIISEYMRKKGWIKFGDMKLDMGDEKQ</sequence>
<keyword evidence="4 10" id="KW-0762">Sugar transport</keyword>
<keyword evidence="2" id="KW-0813">Transport</keyword>
<dbReference type="Proteomes" id="UP000215137">
    <property type="component" value="Chromosome"/>
</dbReference>
<dbReference type="Pfam" id="PF13303">
    <property type="entry name" value="PTS_EIIC_2"/>
    <property type="match status" value="1"/>
</dbReference>
<feature type="transmembrane region" description="Helical" evidence="8">
    <location>
        <begin position="249"/>
        <end position="269"/>
    </location>
</feature>
<keyword evidence="7 8" id="KW-0472">Membrane</keyword>
<dbReference type="OrthoDB" id="396983at2"/>
<feature type="transmembrane region" description="Helical" evidence="8">
    <location>
        <begin position="301"/>
        <end position="321"/>
    </location>
</feature>
<keyword evidence="6 8" id="KW-1133">Transmembrane helix</keyword>
<feature type="transmembrane region" description="Helical" evidence="8">
    <location>
        <begin position="16"/>
        <end position="39"/>
    </location>
</feature>
<evidence type="ECO:0000256" key="7">
    <source>
        <dbReference type="ARBA" id="ARBA00023136"/>
    </source>
</evidence>
<protein>
    <submittedName>
        <fullName evidence="10">PTS sugar transporter subunit IIC</fullName>
    </submittedName>
</protein>
<feature type="domain" description="Phosphotransferase system EIIC" evidence="9">
    <location>
        <begin position="20"/>
        <end position="337"/>
    </location>
</feature>
<evidence type="ECO:0000256" key="4">
    <source>
        <dbReference type="ARBA" id="ARBA00022597"/>
    </source>
</evidence>
<reference evidence="10 11" key="1">
    <citation type="submission" date="2017-08" db="EMBL/GenBank/DDBJ databases">
        <title>Complete Genome Sequence of Bacillus kochii Oregon-R-modENCODE STRAIN BDGP4, isolated from Drosophila melanogaster gut.</title>
        <authorList>
            <person name="Wan K.H."/>
            <person name="Yu C."/>
            <person name="Park S."/>
            <person name="Hammonds A.S."/>
            <person name="Booth B.W."/>
            <person name="Celniker S.E."/>
        </authorList>
    </citation>
    <scope>NUCLEOTIDE SEQUENCE [LARGE SCALE GENOMIC DNA]</scope>
    <source>
        <strain evidence="10 11">BDGP4</strain>
    </source>
</reference>
<evidence type="ECO:0000259" key="9">
    <source>
        <dbReference type="Pfam" id="PF13303"/>
    </source>
</evidence>
<dbReference type="GO" id="GO:0008982">
    <property type="term" value="F:protein-N(PI)-phosphohistidine-sugar phosphotransferase activity"/>
    <property type="evidence" value="ECO:0007669"/>
    <property type="project" value="InterPro"/>
</dbReference>
<evidence type="ECO:0000256" key="3">
    <source>
        <dbReference type="ARBA" id="ARBA00022475"/>
    </source>
</evidence>
<dbReference type="InterPro" id="IPR003352">
    <property type="entry name" value="PTS_EIIC"/>
</dbReference>
<dbReference type="EMBL" id="CP022983">
    <property type="protein sequence ID" value="ASV68649.1"/>
    <property type="molecule type" value="Genomic_DNA"/>
</dbReference>
<comment type="subcellular location">
    <subcellularLocation>
        <location evidence="1">Cell membrane</location>
        <topology evidence="1">Multi-pass membrane protein</topology>
    </subcellularLocation>
</comment>
<dbReference type="KEGG" id="bko:CKF48_15965"/>
<accession>A0A248TKJ4</accession>
<gene>
    <name evidence="10" type="ORF">CKF48_15965</name>
</gene>
<proteinExistence type="predicted"/>
<dbReference type="AlphaFoldDB" id="A0A248TKJ4"/>
<feature type="transmembrane region" description="Helical" evidence="8">
    <location>
        <begin position="199"/>
        <end position="218"/>
    </location>
</feature>
<feature type="transmembrane region" description="Helical" evidence="8">
    <location>
        <begin position="168"/>
        <end position="192"/>
    </location>
</feature>
<name>A0A248TKJ4_9BACI</name>
<evidence type="ECO:0000256" key="2">
    <source>
        <dbReference type="ARBA" id="ARBA00022448"/>
    </source>
</evidence>
<evidence type="ECO:0000256" key="5">
    <source>
        <dbReference type="ARBA" id="ARBA00022692"/>
    </source>
</evidence>
<feature type="transmembrane region" description="Helical" evidence="8">
    <location>
        <begin position="84"/>
        <end position="112"/>
    </location>
</feature>
<feature type="transmembrane region" description="Helical" evidence="8">
    <location>
        <begin position="124"/>
        <end position="148"/>
    </location>
</feature>